<reference evidence="1" key="1">
    <citation type="journal article" date="2019" name="Environ. Microbiol.">
        <title>Fungal ecological strategies reflected in gene transcription - a case study of two litter decomposers.</title>
        <authorList>
            <person name="Barbi F."/>
            <person name="Kohler A."/>
            <person name="Barry K."/>
            <person name="Baskaran P."/>
            <person name="Daum C."/>
            <person name="Fauchery L."/>
            <person name="Ihrmark K."/>
            <person name="Kuo A."/>
            <person name="LaButti K."/>
            <person name="Lipzen A."/>
            <person name="Morin E."/>
            <person name="Grigoriev I.V."/>
            <person name="Henrissat B."/>
            <person name="Lindahl B."/>
            <person name="Martin F."/>
        </authorList>
    </citation>
    <scope>NUCLEOTIDE SEQUENCE</scope>
    <source>
        <strain evidence="1">JB14</strain>
    </source>
</reference>
<dbReference type="InterPro" id="IPR032675">
    <property type="entry name" value="LRR_dom_sf"/>
</dbReference>
<name>A0A6A4HKR5_9AGAR</name>
<gene>
    <name evidence="1" type="ORF">BT96DRAFT_994656</name>
</gene>
<protein>
    <recommendedName>
        <fullName evidence="3">F-box domain-containing protein</fullName>
    </recommendedName>
</protein>
<dbReference type="EMBL" id="ML769480">
    <property type="protein sequence ID" value="KAE9398593.1"/>
    <property type="molecule type" value="Genomic_DNA"/>
</dbReference>
<dbReference type="SUPFAM" id="SSF52047">
    <property type="entry name" value="RNI-like"/>
    <property type="match status" value="1"/>
</dbReference>
<accession>A0A6A4HKR5</accession>
<sequence length="367" mass="42049">MDAYLKTARHLDALFSEKPYLASYVWSLELQSFRRYKVPMPKVVYTATASLVQRLSEVKELKFHYFEWNTLPPLLKAVLTELCKAPSVTQFSATEFDITTFTELASLLSNMKNLKVLDVNVAYRNGTVPRLLPKSETKPQCIQLSDLRLIGGYSHGNSVRPLMTWFQQDWCPFEVRHLNSLEITTWVNMVTLQYCCTNLQELKLIEHRNGESMHVQTTNYMLSLQLTTLVGLDHLGYTPNLRSLSLMSLISNFRPSLYNPTTWIQSLFKPLLNPDGNPSHLQHLTISLPIRIRPLQSDPLSLHHWEPWTAIDVLLGKPEFALLETVDFKLNAPLGFPEIPNGARQLLRGKLPFLETSGKLRVQMVNN</sequence>
<dbReference type="Proteomes" id="UP000799118">
    <property type="component" value="Unassembled WGS sequence"/>
</dbReference>
<dbReference type="Gene3D" id="3.80.10.10">
    <property type="entry name" value="Ribonuclease Inhibitor"/>
    <property type="match status" value="1"/>
</dbReference>
<keyword evidence="2" id="KW-1185">Reference proteome</keyword>
<evidence type="ECO:0000313" key="1">
    <source>
        <dbReference type="EMBL" id="KAE9398593.1"/>
    </source>
</evidence>
<dbReference type="AlphaFoldDB" id="A0A6A4HKR5"/>
<proteinExistence type="predicted"/>
<organism evidence="1 2">
    <name type="scientific">Gymnopus androsaceus JB14</name>
    <dbReference type="NCBI Taxonomy" id="1447944"/>
    <lineage>
        <taxon>Eukaryota</taxon>
        <taxon>Fungi</taxon>
        <taxon>Dikarya</taxon>
        <taxon>Basidiomycota</taxon>
        <taxon>Agaricomycotina</taxon>
        <taxon>Agaricomycetes</taxon>
        <taxon>Agaricomycetidae</taxon>
        <taxon>Agaricales</taxon>
        <taxon>Marasmiineae</taxon>
        <taxon>Omphalotaceae</taxon>
        <taxon>Gymnopus</taxon>
    </lineage>
</organism>
<evidence type="ECO:0000313" key="2">
    <source>
        <dbReference type="Proteomes" id="UP000799118"/>
    </source>
</evidence>
<evidence type="ECO:0008006" key="3">
    <source>
        <dbReference type="Google" id="ProtNLM"/>
    </source>
</evidence>
<dbReference type="OrthoDB" id="2745898at2759"/>